<dbReference type="Pfam" id="PF00082">
    <property type="entry name" value="Peptidase_S8"/>
    <property type="match status" value="1"/>
</dbReference>
<evidence type="ECO:0000256" key="1">
    <source>
        <dbReference type="ARBA" id="ARBA00004613"/>
    </source>
</evidence>
<feature type="active site" description="Charge relay system" evidence="8 9">
    <location>
        <position position="401"/>
    </location>
</feature>
<dbReference type="PANTHER" id="PTHR10795">
    <property type="entry name" value="PROPROTEIN CONVERTASE SUBTILISIN/KEXIN"/>
    <property type="match status" value="1"/>
</dbReference>
<dbReference type="Gene3D" id="2.60.40.2310">
    <property type="match status" value="1"/>
</dbReference>
<dbReference type="OMA" id="AYHAYIM"/>
<keyword evidence="3 9" id="KW-0645">Protease</keyword>
<feature type="domain" description="Subtilisin-like protease fibronectin type-III" evidence="12">
    <location>
        <begin position="515"/>
        <end position="610"/>
    </location>
</feature>
<evidence type="ECO:0000256" key="4">
    <source>
        <dbReference type="ARBA" id="ARBA00022729"/>
    </source>
</evidence>
<gene>
    <name evidence="13" type="ORF">TRITD_2Bv1G033990</name>
</gene>
<evidence type="ECO:0008006" key="15">
    <source>
        <dbReference type="Google" id="ProtNLM"/>
    </source>
</evidence>
<dbReference type="PROSITE" id="PS51892">
    <property type="entry name" value="SUBTILASE"/>
    <property type="match status" value="1"/>
</dbReference>
<dbReference type="GO" id="GO:0006508">
    <property type="term" value="P:proteolysis"/>
    <property type="evidence" value="ECO:0007669"/>
    <property type="project" value="UniProtKB-KW"/>
</dbReference>
<keyword evidence="7" id="KW-0325">Glycoprotein</keyword>
<protein>
    <recommendedName>
        <fullName evidence="15">Subtilisin-like protease</fullName>
    </recommendedName>
</protein>
<dbReference type="Gene3D" id="3.40.50.200">
    <property type="entry name" value="Peptidase S8/S53 domain"/>
    <property type="match status" value="1"/>
</dbReference>
<keyword evidence="4" id="KW-0732">Signal</keyword>
<evidence type="ECO:0000259" key="11">
    <source>
        <dbReference type="Pfam" id="PF00082"/>
    </source>
</evidence>
<evidence type="ECO:0000259" key="12">
    <source>
        <dbReference type="Pfam" id="PF17766"/>
    </source>
</evidence>
<dbReference type="CDD" id="cd04852">
    <property type="entry name" value="Peptidases_S8_3"/>
    <property type="match status" value="1"/>
</dbReference>
<feature type="domain" description="Peptidase S8/S53" evidence="11">
    <location>
        <begin position="28"/>
        <end position="446"/>
    </location>
</feature>
<keyword evidence="14" id="KW-1185">Reference proteome</keyword>
<dbReference type="InterPro" id="IPR034197">
    <property type="entry name" value="Peptidases_S8_3"/>
</dbReference>
<evidence type="ECO:0000313" key="14">
    <source>
        <dbReference type="Proteomes" id="UP000324705"/>
    </source>
</evidence>
<dbReference type="GO" id="GO:0004252">
    <property type="term" value="F:serine-type endopeptidase activity"/>
    <property type="evidence" value="ECO:0007669"/>
    <property type="project" value="UniProtKB-UniRule"/>
</dbReference>
<feature type="active site" description="Charge relay system" evidence="8 9">
    <location>
        <position position="90"/>
    </location>
</feature>
<evidence type="ECO:0000256" key="10">
    <source>
        <dbReference type="RuleBase" id="RU003355"/>
    </source>
</evidence>
<keyword evidence="6 9" id="KW-0720">Serine protease</keyword>
<dbReference type="InterPro" id="IPR041469">
    <property type="entry name" value="Subtilisin-like_FN3"/>
</dbReference>
<dbReference type="CDD" id="cd02120">
    <property type="entry name" value="PA_subtilisin_like"/>
    <property type="match status" value="1"/>
</dbReference>
<organism evidence="13 14">
    <name type="scientific">Triticum turgidum subsp. durum</name>
    <name type="common">Durum wheat</name>
    <name type="synonym">Triticum durum</name>
    <dbReference type="NCBI Taxonomy" id="4567"/>
    <lineage>
        <taxon>Eukaryota</taxon>
        <taxon>Viridiplantae</taxon>
        <taxon>Streptophyta</taxon>
        <taxon>Embryophyta</taxon>
        <taxon>Tracheophyta</taxon>
        <taxon>Spermatophyta</taxon>
        <taxon>Magnoliopsida</taxon>
        <taxon>Liliopsida</taxon>
        <taxon>Poales</taxon>
        <taxon>Poaceae</taxon>
        <taxon>BOP clade</taxon>
        <taxon>Pooideae</taxon>
        <taxon>Triticodae</taxon>
        <taxon>Triticeae</taxon>
        <taxon>Triticinae</taxon>
        <taxon>Triticum</taxon>
    </lineage>
</organism>
<evidence type="ECO:0000256" key="7">
    <source>
        <dbReference type="ARBA" id="ARBA00023180"/>
    </source>
</evidence>
<evidence type="ECO:0000256" key="3">
    <source>
        <dbReference type="ARBA" id="ARBA00022670"/>
    </source>
</evidence>
<dbReference type="Gene3D" id="3.50.30.30">
    <property type="match status" value="1"/>
</dbReference>
<keyword evidence="5 9" id="KW-0378">Hydrolase</keyword>
<evidence type="ECO:0000256" key="5">
    <source>
        <dbReference type="ARBA" id="ARBA00022801"/>
    </source>
</evidence>
<comment type="similarity">
    <text evidence="2 9 10">Belongs to the peptidase S8 family.</text>
</comment>
<dbReference type="EMBL" id="LT934114">
    <property type="protein sequence ID" value="VAH42004.1"/>
    <property type="molecule type" value="Genomic_DNA"/>
</dbReference>
<dbReference type="InterPro" id="IPR000209">
    <property type="entry name" value="Peptidase_S8/S53_dom"/>
</dbReference>
<dbReference type="InterPro" id="IPR036852">
    <property type="entry name" value="Peptidase_S8/S53_dom_sf"/>
</dbReference>
<name>A0A9R1RHS7_TRITD</name>
<dbReference type="Gramene" id="TRITD2Bv1G033990.4">
    <property type="protein sequence ID" value="TRITD2Bv1G033990.4"/>
    <property type="gene ID" value="TRITD2Bv1G033990"/>
</dbReference>
<reference evidence="13 14" key="1">
    <citation type="submission" date="2017-09" db="EMBL/GenBank/DDBJ databases">
        <authorList>
            <consortium name="International Durum Wheat Genome Sequencing Consortium (IDWGSC)"/>
            <person name="Milanesi L."/>
        </authorList>
    </citation>
    <scope>NUCLEOTIDE SEQUENCE [LARGE SCALE GENOMIC DNA]</scope>
    <source>
        <strain evidence="14">cv. Svevo</strain>
    </source>
</reference>
<evidence type="ECO:0000313" key="13">
    <source>
        <dbReference type="EMBL" id="VAH42004.1"/>
    </source>
</evidence>
<evidence type="ECO:0000256" key="8">
    <source>
        <dbReference type="PIRSR" id="PIRSR615500-1"/>
    </source>
</evidence>
<dbReference type="AlphaFoldDB" id="A0A9R1RHS7"/>
<dbReference type="Pfam" id="PF17766">
    <property type="entry name" value="fn3_6"/>
    <property type="match status" value="1"/>
</dbReference>
<dbReference type="InterPro" id="IPR015500">
    <property type="entry name" value="Peptidase_S8_subtilisin-rel"/>
</dbReference>
<sequence length="624" mass="64813">MLQLMTTHTPEFLGLKNGTGFWSNAGYGKGVIVGLLDTGIYASHSSFDDHGVPPPPMKWKGSCKAVRCNNKLIGAKSLVGDDGSYDYDGHGTHTSSTAAGNFVTGASDHGVGMGTASGIAPGAHIAMYKVCTAEGCEESAVVAGMDAAIKDGVDVLSLSLGSRTSVSFRNDPIAIGAFSAISKGIIVVCAAGNRGPIPQSITNDAPWLLTVAAGSVDRRFDAGVHLGNGKHIDGEALAQVTKPTSKPYPLLYSEEHRFCQNEDHGSVAGKVIVCQATTPMTQYFDIERLMVAGAAGVVLFNNEATGYTIALHNYKARVVQVTSADGITIAAYVKSAANAVATFTCNNTVLGVRPSPVVASFSSRGPSSIARGVLKPDILAPGLNILAAWRGPSFKIVSGTSMATPHISGVAALIKSLHPNWSPAAIKSAILTTSDTTNNIGGSILNERHGKASAYDRGAGHVNPARAADPGLVYDLGATDYAGYICWLFGDEGLRTIVRNSSLTCAKLPKVKDVQLNYPTLTVPLASTPFTVTRTMTNVGPAHSTYAAKVDSPSSMKVRVSPETLVFSMAGEKKTFSVTVICQGVGASEIFVEGSLSWVSKKHVVRSPIVAIRGAGGPAPAPSP</sequence>
<dbReference type="Proteomes" id="UP000324705">
    <property type="component" value="Chromosome 2B"/>
</dbReference>
<dbReference type="SUPFAM" id="SSF52743">
    <property type="entry name" value="Subtilisin-like"/>
    <property type="match status" value="1"/>
</dbReference>
<evidence type="ECO:0000256" key="2">
    <source>
        <dbReference type="ARBA" id="ARBA00011073"/>
    </source>
</evidence>
<evidence type="ECO:0000256" key="9">
    <source>
        <dbReference type="PROSITE-ProRule" id="PRU01240"/>
    </source>
</evidence>
<dbReference type="GO" id="GO:0005576">
    <property type="term" value="C:extracellular region"/>
    <property type="evidence" value="ECO:0007669"/>
    <property type="project" value="UniProtKB-SubCell"/>
</dbReference>
<dbReference type="InterPro" id="IPR045051">
    <property type="entry name" value="SBT"/>
</dbReference>
<comment type="subcellular location">
    <subcellularLocation>
        <location evidence="1">Secreted</location>
    </subcellularLocation>
</comment>
<dbReference type="PROSITE" id="PS00138">
    <property type="entry name" value="SUBTILASE_SER"/>
    <property type="match status" value="1"/>
</dbReference>
<accession>A0A9R1RHS7</accession>
<evidence type="ECO:0000256" key="6">
    <source>
        <dbReference type="ARBA" id="ARBA00022825"/>
    </source>
</evidence>
<dbReference type="PRINTS" id="PR00723">
    <property type="entry name" value="SUBTILISIN"/>
</dbReference>
<dbReference type="InterPro" id="IPR023827">
    <property type="entry name" value="Peptidase_S8_Asp-AS"/>
</dbReference>
<dbReference type="PROSITE" id="PS00136">
    <property type="entry name" value="SUBTILASE_ASP"/>
    <property type="match status" value="1"/>
</dbReference>
<dbReference type="InterPro" id="IPR023828">
    <property type="entry name" value="Peptidase_S8_Ser-AS"/>
</dbReference>
<feature type="active site" description="Charge relay system" evidence="8 9">
    <location>
        <position position="37"/>
    </location>
</feature>
<proteinExistence type="inferred from homology"/>